<feature type="transmembrane region" description="Helical" evidence="1">
    <location>
        <begin position="60"/>
        <end position="88"/>
    </location>
</feature>
<dbReference type="AlphaFoldDB" id="A0A2A3YMU2"/>
<feature type="transmembrane region" description="Helical" evidence="1">
    <location>
        <begin position="15"/>
        <end position="48"/>
    </location>
</feature>
<evidence type="ECO:0000256" key="1">
    <source>
        <dbReference type="SAM" id="Phobius"/>
    </source>
</evidence>
<gene>
    <name evidence="2" type="ORF">CIK66_02595</name>
</gene>
<name>A0A2A3YMU2_9MICO</name>
<keyword evidence="1" id="KW-1133">Transmembrane helix</keyword>
<dbReference type="EMBL" id="NRGR01000005">
    <property type="protein sequence ID" value="PCC40676.1"/>
    <property type="molecule type" value="Genomic_DNA"/>
</dbReference>
<evidence type="ECO:0000313" key="3">
    <source>
        <dbReference type="Proteomes" id="UP000218598"/>
    </source>
</evidence>
<proteinExistence type="predicted"/>
<evidence type="ECO:0000313" key="2">
    <source>
        <dbReference type="EMBL" id="PCC40676.1"/>
    </source>
</evidence>
<keyword evidence="3" id="KW-1185">Reference proteome</keyword>
<comment type="caution">
    <text evidence="2">The sequence shown here is derived from an EMBL/GenBank/DDBJ whole genome shotgun (WGS) entry which is preliminary data.</text>
</comment>
<protein>
    <recommendedName>
        <fullName evidence="4">DUF4190 domain-containing protein</fullName>
    </recommendedName>
</protein>
<keyword evidence="1" id="KW-0472">Membrane</keyword>
<accession>A0A2A3YMU2</accession>
<keyword evidence="1" id="KW-0812">Transmembrane</keyword>
<evidence type="ECO:0008006" key="4">
    <source>
        <dbReference type="Google" id="ProtNLM"/>
    </source>
</evidence>
<dbReference type="OrthoDB" id="4794368at2"/>
<organism evidence="2 3">
    <name type="scientific">Brachybacterium alimentarium</name>
    <dbReference type="NCBI Taxonomy" id="47845"/>
    <lineage>
        <taxon>Bacteria</taxon>
        <taxon>Bacillati</taxon>
        <taxon>Actinomycetota</taxon>
        <taxon>Actinomycetes</taxon>
        <taxon>Micrococcales</taxon>
        <taxon>Dermabacteraceae</taxon>
        <taxon>Brachybacterium</taxon>
    </lineage>
</organism>
<dbReference type="Proteomes" id="UP000218598">
    <property type="component" value="Unassembled WGS sequence"/>
</dbReference>
<sequence>MQQPYPPSLGPQPSGALAIVAFIASLVAFFFGWVPFLGLVLGAIGLLLSIIAVRMPVLRGLSIAGIVLSTIAGLTSLVTTGLFLLALLGSSGPAPSQEAAASHSPEDFVEIDSRTLAGIAKDPDAHAGETLILYGYVTQFDADTGPCTMRVSVSADKQSSWLEYEHNSLAFSGDGDSQCPELDDIVADDQVKLTVVLQGGESYNSLGGYTTVPKFEVVDAEVL</sequence>
<reference evidence="2 3" key="1">
    <citation type="journal article" date="2017" name="Elife">
        <title>Extensive horizontal gene transfer in cheese-associated bacteria.</title>
        <authorList>
            <person name="Bonham K.S."/>
            <person name="Wolfe B.E."/>
            <person name="Dutton R.J."/>
        </authorList>
    </citation>
    <scope>NUCLEOTIDE SEQUENCE [LARGE SCALE GENOMIC DNA]</scope>
    <source>
        <strain evidence="2 3">341_9</strain>
    </source>
</reference>